<reference evidence="3 4" key="1">
    <citation type="submission" date="2021-06" db="EMBL/GenBank/DDBJ databases">
        <title>Halomicroarcula sp. a new haloarchaeum isolated from saline soil.</title>
        <authorList>
            <person name="Duran-Viseras A."/>
            <person name="Sanchez-Porro C."/>
            <person name="Ventosa A."/>
        </authorList>
    </citation>
    <scope>NUCLEOTIDE SEQUENCE [LARGE SCALE GENOMIC DNA]</scope>
    <source>
        <strain evidence="3 4">F27</strain>
    </source>
</reference>
<feature type="compositionally biased region" description="Basic and acidic residues" evidence="1">
    <location>
        <begin position="9"/>
        <end position="24"/>
    </location>
</feature>
<dbReference type="RefSeq" id="WP_220582512.1">
    <property type="nucleotide sequence ID" value="NZ_RKLT01000032.1"/>
</dbReference>
<feature type="region of interest" description="Disordered" evidence="1">
    <location>
        <begin position="1"/>
        <end position="24"/>
    </location>
</feature>
<protein>
    <recommendedName>
        <fullName evidence="2">DUF8069 domain-containing protein</fullName>
    </recommendedName>
</protein>
<feature type="domain" description="DUF8069" evidence="2">
    <location>
        <begin position="2"/>
        <end position="86"/>
    </location>
</feature>
<evidence type="ECO:0000313" key="4">
    <source>
        <dbReference type="Proteomes" id="UP001430455"/>
    </source>
</evidence>
<dbReference type="Pfam" id="PF26266">
    <property type="entry name" value="DUF8069"/>
    <property type="match status" value="1"/>
</dbReference>
<dbReference type="EMBL" id="RKLT01000032">
    <property type="protein sequence ID" value="MBX0297932.1"/>
    <property type="molecule type" value="Genomic_DNA"/>
</dbReference>
<evidence type="ECO:0000313" key="3">
    <source>
        <dbReference type="EMBL" id="MBX0297932.1"/>
    </source>
</evidence>
<sequence>MDETIPNYERFERRQLATDRDTGTDSLRIDESLAHDLVEDLRAAGVVDVIPAEQLLAHSLSGEVFESNQALAYFHVGWAAAKSRNDE</sequence>
<comment type="caution">
    <text evidence="3">The sequence shown here is derived from an EMBL/GenBank/DDBJ whole genome shotgun (WGS) entry which is preliminary data.</text>
</comment>
<evidence type="ECO:0000259" key="2">
    <source>
        <dbReference type="Pfam" id="PF26266"/>
    </source>
</evidence>
<keyword evidence="4" id="KW-1185">Reference proteome</keyword>
<gene>
    <name evidence="3" type="ORF">EGH23_24000</name>
</gene>
<dbReference type="InterPro" id="IPR058382">
    <property type="entry name" value="DUF8069"/>
</dbReference>
<accession>A0AAW4PII3</accession>
<dbReference type="AlphaFoldDB" id="A0AAW4PII3"/>
<organism evidence="3 4">
    <name type="scientific">Haloarcula nitratireducens</name>
    <dbReference type="NCBI Taxonomy" id="2487749"/>
    <lineage>
        <taxon>Archaea</taxon>
        <taxon>Methanobacteriati</taxon>
        <taxon>Methanobacteriota</taxon>
        <taxon>Stenosarchaea group</taxon>
        <taxon>Halobacteria</taxon>
        <taxon>Halobacteriales</taxon>
        <taxon>Haloarculaceae</taxon>
        <taxon>Haloarcula</taxon>
    </lineage>
</organism>
<name>A0AAW4PII3_9EURY</name>
<proteinExistence type="predicted"/>
<evidence type="ECO:0000256" key="1">
    <source>
        <dbReference type="SAM" id="MobiDB-lite"/>
    </source>
</evidence>
<dbReference type="Proteomes" id="UP001430455">
    <property type="component" value="Unassembled WGS sequence"/>
</dbReference>